<sequence length="171" mass="18957">MLGKVNIACQLDDGYRISIQRHNEQVKKKRHSLSQIVDCIRFCGAHELALRGSDESATSLQRGVFLDLVDQFSFLDSQLADHLSNAQVAKYTSKTSQNELLDCMLAVYEQKLAEEVSQAPFVAVQADETTDVSCVSQCVIVLQYLTNGGCGDVVERLLCFSPLEDRTAKHS</sequence>
<proteinExistence type="predicted"/>
<gene>
    <name evidence="1" type="primary">ZMYM1_63</name>
    <name evidence="1" type="ORF">N1851_018788</name>
</gene>
<name>A0AA47P036_MERPO</name>
<comment type="caution">
    <text evidence="1">The sequence shown here is derived from an EMBL/GenBank/DDBJ whole genome shotgun (WGS) entry which is preliminary data.</text>
</comment>
<protein>
    <submittedName>
        <fullName evidence="1">Zinc finger MYM-type protein 1</fullName>
    </submittedName>
</protein>
<dbReference type="PANTHER" id="PTHR45749">
    <property type="match status" value="1"/>
</dbReference>
<dbReference type="Proteomes" id="UP001174136">
    <property type="component" value="Unassembled WGS sequence"/>
</dbReference>
<accession>A0AA47P036</accession>
<keyword evidence="2" id="KW-1185">Reference proteome</keyword>
<dbReference type="PANTHER" id="PTHR45749:SF28">
    <property type="entry name" value="ZINC FINGER MYM-TYPE PROTEIN 1-LIKE-RELATED"/>
    <property type="match status" value="1"/>
</dbReference>
<dbReference type="AlphaFoldDB" id="A0AA47P036"/>
<organism evidence="1 2">
    <name type="scientific">Merluccius polli</name>
    <name type="common">Benguela hake</name>
    <name type="synonym">Merluccius cadenati</name>
    <dbReference type="NCBI Taxonomy" id="89951"/>
    <lineage>
        <taxon>Eukaryota</taxon>
        <taxon>Metazoa</taxon>
        <taxon>Chordata</taxon>
        <taxon>Craniata</taxon>
        <taxon>Vertebrata</taxon>
        <taxon>Euteleostomi</taxon>
        <taxon>Actinopterygii</taxon>
        <taxon>Neopterygii</taxon>
        <taxon>Teleostei</taxon>
        <taxon>Neoteleostei</taxon>
        <taxon>Acanthomorphata</taxon>
        <taxon>Zeiogadaria</taxon>
        <taxon>Gadariae</taxon>
        <taxon>Gadiformes</taxon>
        <taxon>Gadoidei</taxon>
        <taxon>Merlucciidae</taxon>
        <taxon>Merluccius</taxon>
    </lineage>
</organism>
<dbReference type="EMBL" id="JAOPHQ010003436">
    <property type="protein sequence ID" value="KAK0143088.1"/>
    <property type="molecule type" value="Genomic_DNA"/>
</dbReference>
<evidence type="ECO:0000313" key="1">
    <source>
        <dbReference type="EMBL" id="KAK0143088.1"/>
    </source>
</evidence>
<reference evidence="1" key="1">
    <citation type="journal article" date="2023" name="Front. Mar. Sci.">
        <title>A new Merluccius polli reference genome to investigate the effects of global change in West African waters.</title>
        <authorList>
            <person name="Mateo J.L."/>
            <person name="Blanco-Fernandez C."/>
            <person name="Garcia-Vazquez E."/>
            <person name="Machado-Schiaffino G."/>
        </authorList>
    </citation>
    <scope>NUCLEOTIDE SEQUENCE</scope>
    <source>
        <strain evidence="1">C29</strain>
        <tissue evidence="1">Fin</tissue>
    </source>
</reference>
<evidence type="ECO:0000313" key="2">
    <source>
        <dbReference type="Proteomes" id="UP001174136"/>
    </source>
</evidence>